<keyword evidence="3 9" id="KW-0808">Transferase</keyword>
<evidence type="ECO:0000256" key="9">
    <source>
        <dbReference type="RuleBase" id="RU364016"/>
    </source>
</evidence>
<evidence type="ECO:0000256" key="4">
    <source>
        <dbReference type="ARBA" id="ARBA00022692"/>
    </source>
</evidence>
<dbReference type="EC" id="2.4.1.-" evidence="9"/>
<sequence length="443" mass="51793">MEENNNNQVYLKRDDWIKEKRSCSFEKYRISLIVLTARKIFQIAYWALLGFLIGENFRLANVRKTTEITVSFSIEDFRREIEKLQKHISIVDNSRFGFDDLKEANGETFFAVLNVHTQWEKQCHFEGPLVMKTNPLVHDLMEDFSNETRTVTVLYGRNSLIRKGESNEYLYQKLEKFAFVREKEELTLKIGENRFSHDRNIVNLILPLKGRSSTFSRFLKNFEKMRQNQTVKLTLAIHEDSLESTQLFLEKNYHPFLNSGIIKIVPCKLEPFSRAECISKGIDTLELSDLFFICDVDLILNENAIQVVRSFSAENRIFFPIIFSEYEQSFEERKIIAENQGYWRSTAYGMVAMTKQTYLQTPGFNLNLTGWGGEDVLFAEEILKSKIEFFRGNVVDIVHPWHPKNCSLSNQKHSASCLAVRALNMMSSKNLLKKYYQSSFIKN</sequence>
<name>A0ABN7SSP3_OIKDI</name>
<keyword evidence="6" id="KW-1133">Transmembrane helix</keyword>
<organism evidence="10 11">
    <name type="scientific">Oikopleura dioica</name>
    <name type="common">Tunicate</name>
    <dbReference type="NCBI Taxonomy" id="34765"/>
    <lineage>
        <taxon>Eukaryota</taxon>
        <taxon>Metazoa</taxon>
        <taxon>Chordata</taxon>
        <taxon>Tunicata</taxon>
        <taxon>Appendicularia</taxon>
        <taxon>Copelata</taxon>
        <taxon>Oikopleuridae</taxon>
        <taxon>Oikopleura</taxon>
    </lineage>
</organism>
<evidence type="ECO:0000313" key="10">
    <source>
        <dbReference type="EMBL" id="CAG5103722.1"/>
    </source>
</evidence>
<keyword evidence="11" id="KW-1185">Reference proteome</keyword>
<dbReference type="EMBL" id="OU015566">
    <property type="protein sequence ID" value="CAG5103722.1"/>
    <property type="molecule type" value="Genomic_DNA"/>
</dbReference>
<dbReference type="InterPro" id="IPR008428">
    <property type="entry name" value="Chond_GalNAc"/>
</dbReference>
<keyword evidence="7 9" id="KW-0333">Golgi apparatus</keyword>
<dbReference type="InterPro" id="IPR051227">
    <property type="entry name" value="CS_glycosyltransferase"/>
</dbReference>
<protein>
    <recommendedName>
        <fullName evidence="9">Hexosyltransferase</fullName>
        <ecNumber evidence="9">2.4.1.-</ecNumber>
    </recommendedName>
</protein>
<accession>A0ABN7SSP3</accession>
<evidence type="ECO:0000256" key="3">
    <source>
        <dbReference type="ARBA" id="ARBA00022679"/>
    </source>
</evidence>
<evidence type="ECO:0000256" key="2">
    <source>
        <dbReference type="ARBA" id="ARBA00009239"/>
    </source>
</evidence>
<reference evidence="10 11" key="1">
    <citation type="submission" date="2021-04" db="EMBL/GenBank/DDBJ databases">
        <authorList>
            <person name="Bliznina A."/>
        </authorList>
    </citation>
    <scope>NUCLEOTIDE SEQUENCE [LARGE SCALE GENOMIC DNA]</scope>
</reference>
<keyword evidence="5 9" id="KW-0735">Signal-anchor</keyword>
<dbReference type="Pfam" id="PF05679">
    <property type="entry name" value="CHGN"/>
    <property type="match status" value="1"/>
</dbReference>
<keyword evidence="8" id="KW-0472">Membrane</keyword>
<keyword evidence="4" id="KW-0812">Transmembrane</keyword>
<dbReference type="PANTHER" id="PTHR12369">
    <property type="entry name" value="CHONDROITIN SYNTHASE"/>
    <property type="match status" value="1"/>
</dbReference>
<comment type="similarity">
    <text evidence="2 9">Belongs to the chondroitin N-acetylgalactosaminyltransferase family.</text>
</comment>
<evidence type="ECO:0000313" key="11">
    <source>
        <dbReference type="Proteomes" id="UP001158576"/>
    </source>
</evidence>
<evidence type="ECO:0000256" key="1">
    <source>
        <dbReference type="ARBA" id="ARBA00004447"/>
    </source>
</evidence>
<evidence type="ECO:0000256" key="7">
    <source>
        <dbReference type="ARBA" id="ARBA00023034"/>
    </source>
</evidence>
<evidence type="ECO:0000256" key="8">
    <source>
        <dbReference type="ARBA" id="ARBA00023136"/>
    </source>
</evidence>
<dbReference type="InterPro" id="IPR029044">
    <property type="entry name" value="Nucleotide-diphossugar_trans"/>
</dbReference>
<evidence type="ECO:0000256" key="5">
    <source>
        <dbReference type="ARBA" id="ARBA00022968"/>
    </source>
</evidence>
<dbReference type="Proteomes" id="UP001158576">
    <property type="component" value="Chromosome 1"/>
</dbReference>
<dbReference type="Gene3D" id="3.90.550.10">
    <property type="entry name" value="Spore Coat Polysaccharide Biosynthesis Protein SpsA, Chain A"/>
    <property type="match status" value="1"/>
</dbReference>
<proteinExistence type="inferred from homology"/>
<dbReference type="PANTHER" id="PTHR12369:SF11">
    <property type="entry name" value="HEXOSYLTRANSFERASE"/>
    <property type="match status" value="1"/>
</dbReference>
<gene>
    <name evidence="10" type="ORF">OKIOD_LOCUS9671</name>
</gene>
<dbReference type="SUPFAM" id="SSF53448">
    <property type="entry name" value="Nucleotide-diphospho-sugar transferases"/>
    <property type="match status" value="1"/>
</dbReference>
<evidence type="ECO:0000256" key="6">
    <source>
        <dbReference type="ARBA" id="ARBA00022989"/>
    </source>
</evidence>
<comment type="subcellular location">
    <subcellularLocation>
        <location evidence="1 9">Golgi apparatus</location>
        <location evidence="1 9">Golgi stack membrane</location>
        <topology evidence="1 9">Single-pass type II membrane protein</topology>
    </subcellularLocation>
</comment>